<name>A0AAD5YES2_9APHY</name>
<evidence type="ECO:0000313" key="2">
    <source>
        <dbReference type="Proteomes" id="UP001212997"/>
    </source>
</evidence>
<keyword evidence="2" id="KW-1185">Reference proteome</keyword>
<organism evidence="1 2">
    <name type="scientific">Meripilus lineatus</name>
    <dbReference type="NCBI Taxonomy" id="2056292"/>
    <lineage>
        <taxon>Eukaryota</taxon>
        <taxon>Fungi</taxon>
        <taxon>Dikarya</taxon>
        <taxon>Basidiomycota</taxon>
        <taxon>Agaricomycotina</taxon>
        <taxon>Agaricomycetes</taxon>
        <taxon>Polyporales</taxon>
        <taxon>Meripilaceae</taxon>
        <taxon>Meripilus</taxon>
    </lineage>
</organism>
<proteinExistence type="predicted"/>
<sequence>MQPTSLVYEDANTAAEAITFKFFLLVAKEGFEGIEIGFRESVFTRFTSDPKMLSFSPFRGSLPELRKPFTPTLGLSIAPLKTPHFEGTGALYFRESKENDCVFLLTCVHVARPRHVHRNSCPSRKSRLPEQVIALGIMGLNDALLSMMYTVGEQSRLIRDWEDVLDRLGEPEKDKDEDITEKLKELLGLVEKPKMKIEKTDKFHSEVTQHWTILHERIIGKVVHVEPIAVSTKPQQYTKDWGIH</sequence>
<dbReference type="EMBL" id="JANAWD010000538">
    <property type="protein sequence ID" value="KAJ3478096.1"/>
    <property type="molecule type" value="Genomic_DNA"/>
</dbReference>
<evidence type="ECO:0000313" key="1">
    <source>
        <dbReference type="EMBL" id="KAJ3478096.1"/>
    </source>
</evidence>
<dbReference type="Proteomes" id="UP001212997">
    <property type="component" value="Unassembled WGS sequence"/>
</dbReference>
<comment type="caution">
    <text evidence="1">The sequence shown here is derived from an EMBL/GenBank/DDBJ whole genome shotgun (WGS) entry which is preliminary data.</text>
</comment>
<reference evidence="1" key="1">
    <citation type="submission" date="2022-07" db="EMBL/GenBank/DDBJ databases">
        <title>Genome Sequence of Physisporinus lineatus.</title>
        <authorList>
            <person name="Buettner E."/>
        </authorList>
    </citation>
    <scope>NUCLEOTIDE SEQUENCE</scope>
    <source>
        <strain evidence="1">VT162</strain>
    </source>
</reference>
<gene>
    <name evidence="1" type="ORF">NLI96_g10001</name>
</gene>
<dbReference type="AlphaFoldDB" id="A0AAD5YES2"/>
<protein>
    <submittedName>
        <fullName evidence="1">Uncharacterized protein</fullName>
    </submittedName>
</protein>
<accession>A0AAD5YES2</accession>